<evidence type="ECO:0000256" key="3">
    <source>
        <dbReference type="ARBA" id="ARBA00022729"/>
    </source>
</evidence>
<keyword evidence="3 7" id="KW-0732">Signal</keyword>
<feature type="active site" description="Charge relay system" evidence="6">
    <location>
        <position position="271"/>
    </location>
</feature>
<dbReference type="InterPro" id="IPR050131">
    <property type="entry name" value="Peptidase_S8_subtilisin-like"/>
</dbReference>
<keyword evidence="4 6" id="KW-0378">Hydrolase</keyword>
<dbReference type="PRINTS" id="PR00723">
    <property type="entry name" value="SUBTILISIN"/>
</dbReference>
<dbReference type="InterPro" id="IPR000209">
    <property type="entry name" value="Peptidase_S8/S53_dom"/>
</dbReference>
<keyword evidence="2 6" id="KW-0645">Protease</keyword>
<keyword evidence="10" id="KW-1185">Reference proteome</keyword>
<feature type="chain" id="PRO_5045654831" evidence="7">
    <location>
        <begin position="30"/>
        <end position="337"/>
    </location>
</feature>
<dbReference type="CDD" id="cd04848">
    <property type="entry name" value="Peptidases_S8_Autotransporter_serine_protease_like"/>
    <property type="match status" value="1"/>
</dbReference>
<dbReference type="GO" id="GO:0016787">
    <property type="term" value="F:hydrolase activity"/>
    <property type="evidence" value="ECO:0007669"/>
    <property type="project" value="UniProtKB-KW"/>
</dbReference>
<dbReference type="SUPFAM" id="SSF52743">
    <property type="entry name" value="Subtilisin-like"/>
    <property type="match status" value="1"/>
</dbReference>
<evidence type="ECO:0000256" key="2">
    <source>
        <dbReference type="ARBA" id="ARBA00022670"/>
    </source>
</evidence>
<dbReference type="PROSITE" id="PS51892">
    <property type="entry name" value="SUBTILASE"/>
    <property type="match status" value="1"/>
</dbReference>
<dbReference type="InterPro" id="IPR036852">
    <property type="entry name" value="Peptidase_S8/S53_dom_sf"/>
</dbReference>
<evidence type="ECO:0000256" key="4">
    <source>
        <dbReference type="ARBA" id="ARBA00022801"/>
    </source>
</evidence>
<organism evidence="9 10">
    <name type="scientific">Phenylobacterium terrae</name>
    <dbReference type="NCBI Taxonomy" id="2665495"/>
    <lineage>
        <taxon>Bacteria</taxon>
        <taxon>Pseudomonadati</taxon>
        <taxon>Pseudomonadota</taxon>
        <taxon>Alphaproteobacteria</taxon>
        <taxon>Caulobacterales</taxon>
        <taxon>Caulobacteraceae</taxon>
        <taxon>Phenylobacterium</taxon>
    </lineage>
</organism>
<proteinExistence type="inferred from homology"/>
<evidence type="ECO:0000259" key="8">
    <source>
        <dbReference type="Pfam" id="PF00082"/>
    </source>
</evidence>
<gene>
    <name evidence="9" type="ORF">ACFSC0_11490</name>
</gene>
<dbReference type="Pfam" id="PF00082">
    <property type="entry name" value="Peptidase_S8"/>
    <property type="match status" value="1"/>
</dbReference>
<evidence type="ECO:0000256" key="5">
    <source>
        <dbReference type="ARBA" id="ARBA00022825"/>
    </source>
</evidence>
<dbReference type="PROSITE" id="PS51257">
    <property type="entry name" value="PROKAR_LIPOPROTEIN"/>
    <property type="match status" value="1"/>
</dbReference>
<evidence type="ECO:0000256" key="6">
    <source>
        <dbReference type="PROSITE-ProRule" id="PRU01240"/>
    </source>
</evidence>
<reference evidence="10" key="1">
    <citation type="journal article" date="2019" name="Int. J. Syst. Evol. Microbiol.">
        <title>The Global Catalogue of Microorganisms (GCM) 10K type strain sequencing project: providing services to taxonomists for standard genome sequencing and annotation.</title>
        <authorList>
            <consortium name="The Broad Institute Genomics Platform"/>
            <consortium name="The Broad Institute Genome Sequencing Center for Infectious Disease"/>
            <person name="Wu L."/>
            <person name="Ma J."/>
        </authorList>
    </citation>
    <scope>NUCLEOTIDE SEQUENCE [LARGE SCALE GENOMIC DNA]</scope>
    <source>
        <strain evidence="10">DFY28</strain>
    </source>
</reference>
<feature type="signal peptide" evidence="7">
    <location>
        <begin position="1"/>
        <end position="29"/>
    </location>
</feature>
<dbReference type="Gene3D" id="3.40.50.200">
    <property type="entry name" value="Peptidase S8/S53 domain"/>
    <property type="match status" value="1"/>
</dbReference>
<dbReference type="EMBL" id="JBHUEY010000001">
    <property type="protein sequence ID" value="MFD1784019.1"/>
    <property type="molecule type" value="Genomic_DNA"/>
</dbReference>
<evidence type="ECO:0000256" key="7">
    <source>
        <dbReference type="SAM" id="SignalP"/>
    </source>
</evidence>
<dbReference type="PANTHER" id="PTHR43806">
    <property type="entry name" value="PEPTIDASE S8"/>
    <property type="match status" value="1"/>
</dbReference>
<name>A0ABW4N1G3_9CAUL</name>
<keyword evidence="5 6" id="KW-0720">Serine protease</keyword>
<dbReference type="PANTHER" id="PTHR43806:SF11">
    <property type="entry name" value="CEREVISIN-RELATED"/>
    <property type="match status" value="1"/>
</dbReference>
<dbReference type="InterPro" id="IPR015500">
    <property type="entry name" value="Peptidase_S8_subtilisin-rel"/>
</dbReference>
<dbReference type="Proteomes" id="UP001597237">
    <property type="component" value="Unassembled WGS sequence"/>
</dbReference>
<dbReference type="EC" id="3.4.-.-" evidence="9"/>
<feature type="domain" description="Peptidase S8/S53" evidence="8">
    <location>
        <begin position="59"/>
        <end position="319"/>
    </location>
</feature>
<comment type="caution">
    <text evidence="9">The sequence shown here is derived from an EMBL/GenBank/DDBJ whole genome shotgun (WGS) entry which is preliminary data.</text>
</comment>
<feature type="active site" description="Charge relay system" evidence="6">
    <location>
        <position position="102"/>
    </location>
</feature>
<evidence type="ECO:0000313" key="10">
    <source>
        <dbReference type="Proteomes" id="UP001597237"/>
    </source>
</evidence>
<protein>
    <submittedName>
        <fullName evidence="9">S8 family peptidase</fullName>
        <ecNumber evidence="9">3.4.-.-</ecNumber>
    </submittedName>
</protein>
<dbReference type="RefSeq" id="WP_377282793.1">
    <property type="nucleotide sequence ID" value="NZ_JBHRSI010000008.1"/>
</dbReference>
<evidence type="ECO:0000256" key="1">
    <source>
        <dbReference type="ARBA" id="ARBA00011073"/>
    </source>
</evidence>
<comment type="similarity">
    <text evidence="1 6">Belongs to the peptidase S8 family.</text>
</comment>
<evidence type="ECO:0000313" key="9">
    <source>
        <dbReference type="EMBL" id="MFD1784019.1"/>
    </source>
</evidence>
<feature type="active site" description="Charge relay system" evidence="6">
    <location>
        <position position="68"/>
    </location>
</feature>
<sequence length="337" mass="34944">MSLLPRAGRGRRLALAAALAALLAGCTQRVPEVTSGEYLRSWGLGAINAMGAYQAGATGRGVTVAMVDCGLQDAPREVLRNVSRNSVDIFAAERALPATDRHGTYMAGPLGSALDRRGLVGVAYNAELLSVRADIEGGHNGQCAFKASSLARAVQYAADQKARVIVLPLQATRPMGPAFETALKNAVDGGAVVVIAAGNRSADQPGYPARYAADPRFAGAIVAVGATTAEGELTKWSNRAGPTKAWYLAAPGERIVTDCGKKTCRLVSGTSFAASYVAGALALVMEGHPQLTGREALALLLQNARDTGEPGADPTYGWGVLDVGKVFPQTAEAKRRG</sequence>
<accession>A0ABW4N1G3</accession>
<dbReference type="InterPro" id="IPR034061">
    <property type="entry name" value="Peptidases_S8_Autotransporter"/>
</dbReference>